<proteinExistence type="predicted"/>
<dbReference type="InterPro" id="IPR012677">
    <property type="entry name" value="Nucleotide-bd_a/b_plait_sf"/>
</dbReference>
<organism evidence="4 5">
    <name type="scientific">Cyclocybe aegerita</name>
    <name type="common">Black poplar mushroom</name>
    <name type="synonym">Agrocybe aegerita</name>
    <dbReference type="NCBI Taxonomy" id="1973307"/>
    <lineage>
        <taxon>Eukaryota</taxon>
        <taxon>Fungi</taxon>
        <taxon>Dikarya</taxon>
        <taxon>Basidiomycota</taxon>
        <taxon>Agaricomycotina</taxon>
        <taxon>Agaricomycetes</taxon>
        <taxon>Agaricomycetidae</taxon>
        <taxon>Agaricales</taxon>
        <taxon>Agaricineae</taxon>
        <taxon>Bolbitiaceae</taxon>
        <taxon>Cyclocybe</taxon>
    </lineage>
</organism>
<dbReference type="InterPro" id="IPR000504">
    <property type="entry name" value="RRM_dom"/>
</dbReference>
<dbReference type="OrthoDB" id="4726at2759"/>
<dbReference type="Proteomes" id="UP000467700">
    <property type="component" value="Unassembled WGS sequence"/>
</dbReference>
<reference evidence="4 5" key="1">
    <citation type="submission" date="2020-01" db="EMBL/GenBank/DDBJ databases">
        <authorList>
            <person name="Gupta K D."/>
        </authorList>
    </citation>
    <scope>NUCLEOTIDE SEQUENCE [LARGE SCALE GENOMIC DNA]</scope>
</reference>
<dbReference type="EMBL" id="CACVBS010000028">
    <property type="protein sequence ID" value="CAA7259707.1"/>
    <property type="molecule type" value="Genomic_DNA"/>
</dbReference>
<comment type="caution">
    <text evidence="4">The sequence shown here is derived from an EMBL/GenBank/DDBJ whole genome shotgun (WGS) entry which is preliminary data.</text>
</comment>
<accession>A0A8S0XKZ5</accession>
<dbReference type="GO" id="GO:0003723">
    <property type="term" value="F:RNA binding"/>
    <property type="evidence" value="ECO:0007669"/>
    <property type="project" value="UniProtKB-UniRule"/>
</dbReference>
<evidence type="ECO:0000259" key="3">
    <source>
        <dbReference type="PROSITE" id="PS50102"/>
    </source>
</evidence>
<feature type="domain" description="RRM" evidence="3">
    <location>
        <begin position="74"/>
        <end position="165"/>
    </location>
</feature>
<feature type="region of interest" description="Disordered" evidence="2">
    <location>
        <begin position="6"/>
        <end position="54"/>
    </location>
</feature>
<evidence type="ECO:0000313" key="5">
    <source>
        <dbReference type="Proteomes" id="UP000467700"/>
    </source>
</evidence>
<keyword evidence="5" id="KW-1185">Reference proteome</keyword>
<feature type="compositionally biased region" description="Basic and acidic residues" evidence="2">
    <location>
        <begin position="32"/>
        <end position="48"/>
    </location>
</feature>
<sequence>MRIVCPGSTAQIIPGGPSVPPPADRPKRRHGKERERDAKLEQVEQNKKKFDKTRKVKLHIAKHGTTRRQPVIVKHVFVGNLQSHITPSDLEKHFQHFGIIKDIIIRCSRGQAVPSGLVLPTAASSKNDRQYASIEFKEPKSAIKALSYHGRMLLGCTLAVALSPAEMPEVVDIVDKRLKSICERQYVSPSAPKPLMKSDTERCLDHTEPSVDRHRINFGWGFSFAKCIM</sequence>
<dbReference type="SMART" id="SM00360">
    <property type="entry name" value="RRM"/>
    <property type="match status" value="1"/>
</dbReference>
<keyword evidence="1" id="KW-0694">RNA-binding</keyword>
<dbReference type="PROSITE" id="PS50102">
    <property type="entry name" value="RRM"/>
    <property type="match status" value="1"/>
</dbReference>
<dbReference type="CDD" id="cd00590">
    <property type="entry name" value="RRM_SF"/>
    <property type="match status" value="1"/>
</dbReference>
<evidence type="ECO:0000313" key="4">
    <source>
        <dbReference type="EMBL" id="CAA7259707.1"/>
    </source>
</evidence>
<dbReference type="Pfam" id="PF00076">
    <property type="entry name" value="RRM_1"/>
    <property type="match status" value="1"/>
</dbReference>
<evidence type="ECO:0000256" key="1">
    <source>
        <dbReference type="PROSITE-ProRule" id="PRU00176"/>
    </source>
</evidence>
<gene>
    <name evidence="4" type="ORF">AAE3_LOCUS2014</name>
</gene>
<dbReference type="Gene3D" id="3.30.70.330">
    <property type="match status" value="1"/>
</dbReference>
<evidence type="ECO:0000256" key="2">
    <source>
        <dbReference type="SAM" id="MobiDB-lite"/>
    </source>
</evidence>
<dbReference type="AlphaFoldDB" id="A0A8S0XKZ5"/>
<dbReference type="InterPro" id="IPR035979">
    <property type="entry name" value="RBD_domain_sf"/>
</dbReference>
<protein>
    <recommendedName>
        <fullName evidence="3">RRM domain-containing protein</fullName>
    </recommendedName>
</protein>
<name>A0A8S0XKZ5_CYCAE</name>
<dbReference type="SUPFAM" id="SSF54928">
    <property type="entry name" value="RNA-binding domain, RBD"/>
    <property type="match status" value="1"/>
</dbReference>